<dbReference type="Proteomes" id="UP000285710">
    <property type="component" value="Unassembled WGS sequence"/>
</dbReference>
<feature type="signal peptide" evidence="1">
    <location>
        <begin position="1"/>
        <end position="23"/>
    </location>
</feature>
<sequence>MVWRKACGFALLPGILSGSIALAQVAADGSTDTTVTISPDGKVTVGLAPVSRNGISHNRYDQFNAGKAGVDLDNRGAAARTILNEVTGTGSTTLAGEVSVLGQKAHVIIANPNGIIIDGGRFVNTGRIALTTGVPSITERQIAPGVYQGNVTATVSGGAIQIAGGGLAGQMDAVALIAETIRIAGPVTAGAALDLQAGRGATTFDSAVLPGNTTANWTSTTVTDESGSVVVEILRPGVLQANRIGIEVTGQGSGVRFAGEAMAGARGFTLRADGEVVLDRAAISGANVGIEAKTFRDVDSSLSAEESLVVSATGSFATFMGSQTRAADLSVISAGDLTFGQSVDRIFSAELTGGSAFTAAGRLQFSGAEIRAANSLSFESDGETTLAASRLHAKGHLVGAAGSISLDASSEATELVAEAGSLVLSTLDDLTNTGGLIQGAGFYEGVQTPSGQVAEGAVTLHLGGRFSQKAAASPAIVFATDGDLVIRTGGDIDNLQSRLLANGAILATAGGDIRNLGFDPSIGTGTLSNSTRRQKKPFWAFWRPAKTSMRLSYAGVPVDPERIGTITAGRSVDLHAGGLMLNQGGEINANGGDISISARKVETIGLIGGSMTVALDCKWSCHAQSQGTVSLIGGRISASGNITATATDAFENTGGQVYAMDGVEISSDRITATARPIPLLISRPGGLYNLWAGPTMRLLLRDQYGLYISETADLVLSSTSPIEVAGGQLIAGKTLVTPTGISSQNSPGGSDLSARSGTIGLFSSLPRIDH</sequence>
<organism evidence="3 4">
    <name type="scientific">Paenirhodobacter populi</name>
    <dbReference type="NCBI Taxonomy" id="2306993"/>
    <lineage>
        <taxon>Bacteria</taxon>
        <taxon>Pseudomonadati</taxon>
        <taxon>Pseudomonadota</taxon>
        <taxon>Alphaproteobacteria</taxon>
        <taxon>Rhodobacterales</taxon>
        <taxon>Rhodobacter group</taxon>
        <taxon>Paenirhodobacter</taxon>
    </lineage>
</organism>
<reference evidence="3 4" key="1">
    <citation type="submission" date="2019-01" db="EMBL/GenBank/DDBJ databases">
        <title>Sinorhodobacter populi sp. nov. isolated from the symptomatic bark tissue of Populus euramericana canker.</title>
        <authorList>
            <person name="Xu G."/>
        </authorList>
    </citation>
    <scope>NUCLEOTIDE SEQUENCE [LARGE SCALE GENOMIC DNA]</scope>
    <source>
        <strain evidence="3 4">2D-5</strain>
    </source>
</reference>
<dbReference type="InterPro" id="IPR008638">
    <property type="entry name" value="FhaB/CdiA-like_TPS"/>
</dbReference>
<keyword evidence="4" id="KW-1185">Reference proteome</keyword>
<dbReference type="Pfam" id="PF05860">
    <property type="entry name" value="TPS"/>
    <property type="match status" value="1"/>
</dbReference>
<evidence type="ECO:0000256" key="1">
    <source>
        <dbReference type="SAM" id="SignalP"/>
    </source>
</evidence>
<gene>
    <name evidence="3" type="ORF">D2T33_15945</name>
</gene>
<dbReference type="AlphaFoldDB" id="A0A443IP47"/>
<dbReference type="InterPro" id="IPR011050">
    <property type="entry name" value="Pectin_lyase_fold/virulence"/>
</dbReference>
<keyword evidence="1" id="KW-0732">Signal</keyword>
<dbReference type="Gene3D" id="2.160.20.10">
    <property type="entry name" value="Single-stranded right-handed beta-helix, Pectin lyase-like"/>
    <property type="match status" value="1"/>
</dbReference>
<dbReference type="InterPro" id="IPR012334">
    <property type="entry name" value="Pectin_lyas_fold"/>
</dbReference>
<dbReference type="EMBL" id="SAUW01000018">
    <property type="protein sequence ID" value="RWR08118.1"/>
    <property type="molecule type" value="Genomic_DNA"/>
</dbReference>
<evidence type="ECO:0000259" key="2">
    <source>
        <dbReference type="SMART" id="SM00912"/>
    </source>
</evidence>
<name>A0A443IP47_9RHOB</name>
<dbReference type="SUPFAM" id="SSF51126">
    <property type="entry name" value="Pectin lyase-like"/>
    <property type="match status" value="1"/>
</dbReference>
<dbReference type="NCBIfam" id="TIGR01901">
    <property type="entry name" value="adhes_NPXG"/>
    <property type="match status" value="1"/>
</dbReference>
<evidence type="ECO:0000313" key="3">
    <source>
        <dbReference type="EMBL" id="RWR08118.1"/>
    </source>
</evidence>
<comment type="caution">
    <text evidence="3">The sequence shown here is derived from an EMBL/GenBank/DDBJ whole genome shotgun (WGS) entry which is preliminary data.</text>
</comment>
<feature type="domain" description="Filamentous haemagglutinin FhaB/tRNA nuclease CdiA-like TPS" evidence="2">
    <location>
        <begin position="39"/>
        <end position="140"/>
    </location>
</feature>
<protein>
    <submittedName>
        <fullName evidence="3">Filamentous hemagglutinin N-terminal domain-containing protein</fullName>
    </submittedName>
</protein>
<proteinExistence type="predicted"/>
<accession>A0A443IP47</accession>
<feature type="chain" id="PRO_5019408097" evidence="1">
    <location>
        <begin position="24"/>
        <end position="770"/>
    </location>
</feature>
<dbReference type="SMART" id="SM00912">
    <property type="entry name" value="Haemagg_act"/>
    <property type="match status" value="1"/>
</dbReference>
<reference evidence="3 4" key="2">
    <citation type="submission" date="2019-01" db="EMBL/GenBank/DDBJ databases">
        <authorList>
            <person name="Li Y."/>
        </authorList>
    </citation>
    <scope>NUCLEOTIDE SEQUENCE [LARGE SCALE GENOMIC DNA]</scope>
    <source>
        <strain evidence="3 4">2D-5</strain>
    </source>
</reference>
<evidence type="ECO:0000313" key="4">
    <source>
        <dbReference type="Proteomes" id="UP000285710"/>
    </source>
</evidence>